<evidence type="ECO:0000313" key="3">
    <source>
        <dbReference type="Proteomes" id="UP000002499"/>
    </source>
</evidence>
<evidence type="ECO:0000259" key="1">
    <source>
        <dbReference type="Pfam" id="PF06985"/>
    </source>
</evidence>
<dbReference type="Proteomes" id="UP000002499">
    <property type="component" value="Unassembled WGS sequence"/>
</dbReference>
<protein>
    <submittedName>
        <fullName evidence="2">Ankyrin and HET domain protein</fullName>
    </submittedName>
</protein>
<dbReference type="eggNOG" id="ENOG502SHSN">
    <property type="taxonomic scope" value="Eukaryota"/>
</dbReference>
<sequence>MSRRLGENRAHVASHLEPRLVSGASNTHIFNNTSTHRRLIAIFRHHAATPFEQPEVTAVACSFDSRDLDDTTSLPHICLSYTWGNPFAHGTEFKEHFDRVALQYQEANRVRVLVDEHPMLIQKNLHDAMAMIPKDAYAEYANGVVDGTPGQTYLHMASYGGRPNNVENWFHWGAGINKLDDTGHNALHYAADQDQLECVEVLLRQASRGFGERKGHDAVAAFIEAAQAGKAEGERGMACLAVASGRVPRPLIWAEAICINQEDVVEKSTRVAMMDRIYSNAMYTLAWLGPSDDHSGRGIQVLKTLSTHLAAFKEAVIEPFSGKDKGRHAVHLRTGLGKPGLSLPTTMVPTRLDLSCLAGLGPSLGSHSIQRSEAGLVASSRFIPAEDPAVSVVWDMAEVSKWRRFNISAGQGGGGGDDDDDAKESQSWFTLKHLVYNFWTFVAFDPRDMVFAYYGLLNQYAAERHRADYGMGLVAIYTAATRDLIRSEASLAALSCCRRGGEPCPSQLCADKGLQYVPPKTTPDDQASSLLRERGHFIGRVSAVGGRSGTRPNEKLAFDLSWLKLPLSLRGKGGYLPGASLSCILWTTLCMDTSPGGMFDPSVLGDKAHSAQGVDFRIFVLLGILAAGDALIRERLGLEDAATRHGDLVFSHLDYDPMKEDLEPVLADLDAFAEHDGDQCWLPTRAEVLRC</sequence>
<dbReference type="HOGENOM" id="CLU_398521_0_0_1"/>
<reference evidence="2 3" key="1">
    <citation type="journal article" date="2011" name="PLoS Genet.">
        <title>Genome sequencing and comparative transcriptomics of the model entomopathogenic fungi Metarhizium anisopliae and M. acridum.</title>
        <authorList>
            <person name="Gao Q."/>
            <person name="Jin K."/>
            <person name="Ying S.H."/>
            <person name="Zhang Y."/>
            <person name="Xiao G."/>
            <person name="Shang Y."/>
            <person name="Duan Z."/>
            <person name="Hu X."/>
            <person name="Xie X.Q."/>
            <person name="Zhou G."/>
            <person name="Peng G."/>
            <person name="Luo Z."/>
            <person name="Huang W."/>
            <person name="Wang B."/>
            <person name="Fang W."/>
            <person name="Wang S."/>
            <person name="Zhong Y."/>
            <person name="Ma L.J."/>
            <person name="St Leger R.J."/>
            <person name="Zhao G.P."/>
            <person name="Pei Y."/>
            <person name="Feng M.G."/>
            <person name="Xia Y."/>
            <person name="Wang C."/>
        </authorList>
    </citation>
    <scope>NUCLEOTIDE SEQUENCE [LARGE SCALE GENOMIC DNA]</scope>
    <source>
        <strain evidence="2 3">CQMa 102</strain>
    </source>
</reference>
<dbReference type="OMA" id="RIYLHIA"/>
<dbReference type="EMBL" id="GL698542">
    <property type="protein sequence ID" value="EFY86617.1"/>
    <property type="molecule type" value="Genomic_DNA"/>
</dbReference>
<dbReference type="PANTHER" id="PTHR24148">
    <property type="entry name" value="ANKYRIN REPEAT DOMAIN-CONTAINING PROTEIN 39 HOMOLOG-RELATED"/>
    <property type="match status" value="1"/>
</dbReference>
<dbReference type="Pfam" id="PF06985">
    <property type="entry name" value="HET"/>
    <property type="match status" value="1"/>
</dbReference>
<dbReference type="InterPro" id="IPR002110">
    <property type="entry name" value="Ankyrin_rpt"/>
</dbReference>
<dbReference type="InParanoid" id="E9EBQ8"/>
<dbReference type="AlphaFoldDB" id="E9EBQ8"/>
<accession>E9EBQ8</accession>
<dbReference type="Pfam" id="PF12796">
    <property type="entry name" value="Ank_2"/>
    <property type="match status" value="1"/>
</dbReference>
<dbReference type="PANTHER" id="PTHR24148:SF64">
    <property type="entry name" value="HETEROKARYON INCOMPATIBILITY DOMAIN-CONTAINING PROTEIN"/>
    <property type="match status" value="1"/>
</dbReference>
<dbReference type="Gene3D" id="1.25.40.20">
    <property type="entry name" value="Ankyrin repeat-containing domain"/>
    <property type="match status" value="1"/>
</dbReference>
<dbReference type="OrthoDB" id="4939761at2759"/>
<gene>
    <name evidence="2" type="ORF">MAC_07306</name>
</gene>
<feature type="domain" description="Heterokaryon incompatibility" evidence="1">
    <location>
        <begin position="250"/>
        <end position="302"/>
    </location>
</feature>
<dbReference type="InterPro" id="IPR052895">
    <property type="entry name" value="HetReg/Transcr_Mod"/>
</dbReference>
<proteinExistence type="predicted"/>
<dbReference type="SUPFAM" id="SSF48403">
    <property type="entry name" value="Ankyrin repeat"/>
    <property type="match status" value="1"/>
</dbReference>
<keyword evidence="3" id="KW-1185">Reference proteome</keyword>
<dbReference type="InterPro" id="IPR010730">
    <property type="entry name" value="HET"/>
</dbReference>
<dbReference type="InterPro" id="IPR036770">
    <property type="entry name" value="Ankyrin_rpt-contain_sf"/>
</dbReference>
<name>E9EBQ8_METAQ</name>
<organism evidence="3">
    <name type="scientific">Metarhizium acridum (strain CQMa 102)</name>
    <dbReference type="NCBI Taxonomy" id="655827"/>
    <lineage>
        <taxon>Eukaryota</taxon>
        <taxon>Fungi</taxon>
        <taxon>Dikarya</taxon>
        <taxon>Ascomycota</taxon>
        <taxon>Pezizomycotina</taxon>
        <taxon>Sordariomycetes</taxon>
        <taxon>Hypocreomycetidae</taxon>
        <taxon>Hypocreales</taxon>
        <taxon>Clavicipitaceae</taxon>
        <taxon>Metarhizium</taxon>
    </lineage>
</organism>
<evidence type="ECO:0000313" key="2">
    <source>
        <dbReference type="EMBL" id="EFY86617.1"/>
    </source>
</evidence>